<dbReference type="AlphaFoldDB" id="A0A543ES67"/>
<gene>
    <name evidence="2" type="ORF">FB391_2924</name>
</gene>
<reference evidence="2 3" key="1">
    <citation type="submission" date="2019-06" db="EMBL/GenBank/DDBJ databases">
        <title>Sequencing the genomes of 1000 actinobacteria strains.</title>
        <authorList>
            <person name="Klenk H.-P."/>
        </authorList>
    </citation>
    <scope>NUCLEOTIDE SEQUENCE [LARGE SCALE GENOMIC DNA]</scope>
    <source>
        <strain evidence="2 3">DSM 105492</strain>
    </source>
</reference>
<protein>
    <recommendedName>
        <fullName evidence="4">DUF4175 domain-containing protein</fullName>
    </recommendedName>
</protein>
<evidence type="ECO:0000313" key="2">
    <source>
        <dbReference type="EMBL" id="TQM24410.1"/>
    </source>
</evidence>
<keyword evidence="3" id="KW-1185">Reference proteome</keyword>
<evidence type="ECO:0000256" key="1">
    <source>
        <dbReference type="SAM" id="Phobius"/>
    </source>
</evidence>
<sequence>MPAAAAAGIHLPRPRGLPTGLAFVKRMRRGRVSPHYGVMSALAVILLIIGIVLLLFGVFVEAAKFLLWVGIVIIVIAIIAWLMRFIRRQT</sequence>
<name>A0A543ES67_9MICO</name>
<evidence type="ECO:0000313" key="3">
    <source>
        <dbReference type="Proteomes" id="UP000320235"/>
    </source>
</evidence>
<keyword evidence="1" id="KW-1133">Transmembrane helix</keyword>
<proteinExistence type="predicted"/>
<evidence type="ECO:0008006" key="4">
    <source>
        <dbReference type="Google" id="ProtNLM"/>
    </source>
</evidence>
<feature type="transmembrane region" description="Helical" evidence="1">
    <location>
        <begin position="65"/>
        <end position="86"/>
    </location>
</feature>
<keyword evidence="1" id="KW-0812">Transmembrane</keyword>
<keyword evidence="1" id="KW-0472">Membrane</keyword>
<dbReference type="Proteomes" id="UP000320235">
    <property type="component" value="Unassembled WGS sequence"/>
</dbReference>
<dbReference type="EMBL" id="VFPE01000004">
    <property type="protein sequence ID" value="TQM24410.1"/>
    <property type="molecule type" value="Genomic_DNA"/>
</dbReference>
<accession>A0A543ES67</accession>
<comment type="caution">
    <text evidence="2">The sequence shown here is derived from an EMBL/GenBank/DDBJ whole genome shotgun (WGS) entry which is preliminary data.</text>
</comment>
<organism evidence="2 3">
    <name type="scientific">Microbacterium kyungheense</name>
    <dbReference type="NCBI Taxonomy" id="1263636"/>
    <lineage>
        <taxon>Bacteria</taxon>
        <taxon>Bacillati</taxon>
        <taxon>Actinomycetota</taxon>
        <taxon>Actinomycetes</taxon>
        <taxon>Micrococcales</taxon>
        <taxon>Microbacteriaceae</taxon>
        <taxon>Microbacterium</taxon>
    </lineage>
</organism>
<feature type="transmembrane region" description="Helical" evidence="1">
    <location>
        <begin position="36"/>
        <end position="59"/>
    </location>
</feature>